<dbReference type="GO" id="GO:0046872">
    <property type="term" value="F:metal ion binding"/>
    <property type="evidence" value="ECO:0007669"/>
    <property type="project" value="UniProtKB-KW"/>
</dbReference>
<sequence>SLDMDTIVKVDIRNNNCIRWSEEESLPSEPVFIANPNSESREEDDGVILSVLLDRKVKRKTALLILDAKNLAEIARVNFNTTGTFTKTFHGQWSNLNDKIHSF</sequence>
<dbReference type="EMBL" id="CAJVCH010529671">
    <property type="protein sequence ID" value="CAG7823488.1"/>
    <property type="molecule type" value="Genomic_DNA"/>
</dbReference>
<feature type="non-terminal residue" evidence="6">
    <location>
        <position position="103"/>
    </location>
</feature>
<dbReference type="PANTHER" id="PTHR10543">
    <property type="entry name" value="BETA-CAROTENE DIOXYGENASE"/>
    <property type="match status" value="1"/>
</dbReference>
<evidence type="ECO:0000313" key="6">
    <source>
        <dbReference type="EMBL" id="CAG7823488.1"/>
    </source>
</evidence>
<keyword evidence="3" id="KW-0560">Oxidoreductase</keyword>
<dbReference type="GO" id="GO:0042574">
    <property type="term" value="P:retinal metabolic process"/>
    <property type="evidence" value="ECO:0007669"/>
    <property type="project" value="TreeGrafter"/>
</dbReference>
<comment type="caution">
    <text evidence="6">The sequence shown here is derived from an EMBL/GenBank/DDBJ whole genome shotgun (WGS) entry which is preliminary data.</text>
</comment>
<evidence type="ECO:0000256" key="1">
    <source>
        <dbReference type="ARBA" id="ARBA00006787"/>
    </source>
</evidence>
<evidence type="ECO:0000256" key="4">
    <source>
        <dbReference type="ARBA" id="ARBA00023004"/>
    </source>
</evidence>
<dbReference type="GO" id="GO:0003834">
    <property type="term" value="F:beta-carotene 15,15'-dioxygenase activity"/>
    <property type="evidence" value="ECO:0007669"/>
    <property type="project" value="TreeGrafter"/>
</dbReference>
<keyword evidence="2 5" id="KW-0479">Metal-binding</keyword>
<gene>
    <name evidence="6" type="ORF">AFUS01_LOCUS33703</name>
</gene>
<keyword evidence="4 5" id="KW-0408">Iron</keyword>
<protein>
    <submittedName>
        <fullName evidence="6">Uncharacterized protein</fullName>
    </submittedName>
</protein>
<proteinExistence type="inferred from homology"/>
<reference evidence="6" key="1">
    <citation type="submission" date="2021-06" db="EMBL/GenBank/DDBJ databases">
        <authorList>
            <person name="Hodson N. C."/>
            <person name="Mongue J. A."/>
            <person name="Jaron S. K."/>
        </authorList>
    </citation>
    <scope>NUCLEOTIDE SEQUENCE</scope>
</reference>
<accession>A0A8J2L134</accession>
<dbReference type="PANTHER" id="PTHR10543:SF24">
    <property type="entry name" value="CAROTENOID ISOMEROOXYGENASE"/>
    <property type="match status" value="1"/>
</dbReference>
<comment type="similarity">
    <text evidence="1">Belongs to the carotenoid oxygenase family.</text>
</comment>
<evidence type="ECO:0000256" key="3">
    <source>
        <dbReference type="ARBA" id="ARBA00023002"/>
    </source>
</evidence>
<evidence type="ECO:0000313" key="7">
    <source>
        <dbReference type="Proteomes" id="UP000708208"/>
    </source>
</evidence>
<dbReference type="GO" id="GO:0016121">
    <property type="term" value="P:carotene catabolic process"/>
    <property type="evidence" value="ECO:0007669"/>
    <property type="project" value="TreeGrafter"/>
</dbReference>
<evidence type="ECO:0000256" key="5">
    <source>
        <dbReference type="PIRSR" id="PIRSR604294-1"/>
    </source>
</evidence>
<dbReference type="InterPro" id="IPR004294">
    <property type="entry name" value="Carotenoid_Oase"/>
</dbReference>
<dbReference type="GO" id="GO:0010436">
    <property type="term" value="F:carotenoid dioxygenase activity"/>
    <property type="evidence" value="ECO:0007669"/>
    <property type="project" value="TreeGrafter"/>
</dbReference>
<dbReference type="Pfam" id="PF03055">
    <property type="entry name" value="RPE65"/>
    <property type="match status" value="1"/>
</dbReference>
<keyword evidence="7" id="KW-1185">Reference proteome</keyword>
<organism evidence="6 7">
    <name type="scientific">Allacma fusca</name>
    <dbReference type="NCBI Taxonomy" id="39272"/>
    <lineage>
        <taxon>Eukaryota</taxon>
        <taxon>Metazoa</taxon>
        <taxon>Ecdysozoa</taxon>
        <taxon>Arthropoda</taxon>
        <taxon>Hexapoda</taxon>
        <taxon>Collembola</taxon>
        <taxon>Symphypleona</taxon>
        <taxon>Sminthuridae</taxon>
        <taxon>Allacma</taxon>
    </lineage>
</organism>
<evidence type="ECO:0000256" key="2">
    <source>
        <dbReference type="ARBA" id="ARBA00022723"/>
    </source>
</evidence>
<name>A0A8J2L134_9HEXA</name>
<dbReference type="AlphaFoldDB" id="A0A8J2L134"/>
<comment type="cofactor">
    <cofactor evidence="5">
        <name>Fe(2+)</name>
        <dbReference type="ChEBI" id="CHEBI:29033"/>
    </cofactor>
    <text evidence="5">Binds 1 Fe(2+) ion per subunit.</text>
</comment>
<dbReference type="Proteomes" id="UP000708208">
    <property type="component" value="Unassembled WGS sequence"/>
</dbReference>
<dbReference type="OrthoDB" id="1069523at2759"/>
<feature type="binding site" evidence="5">
    <location>
        <position position="90"/>
    </location>
    <ligand>
        <name>Fe cation</name>
        <dbReference type="ChEBI" id="CHEBI:24875"/>
        <note>catalytic</note>
    </ligand>
</feature>